<evidence type="ECO:0000256" key="2">
    <source>
        <dbReference type="ARBA" id="ARBA00022679"/>
    </source>
</evidence>
<dbReference type="HOGENOM" id="CLU_091753_0_0_1"/>
<evidence type="ECO:0000256" key="1">
    <source>
        <dbReference type="ARBA" id="ARBA00013184"/>
    </source>
</evidence>
<evidence type="ECO:0000256" key="10">
    <source>
        <dbReference type="ARBA" id="ARBA00048848"/>
    </source>
</evidence>
<comment type="catalytic activity">
    <reaction evidence="9">
        <text>L-lysyl-[protein] + acetyl-CoA = N(6)-acetyl-L-lysyl-[protein] + CoA + H(+)</text>
        <dbReference type="Rhea" id="RHEA:45948"/>
        <dbReference type="Rhea" id="RHEA-COMP:9752"/>
        <dbReference type="Rhea" id="RHEA-COMP:10731"/>
        <dbReference type="ChEBI" id="CHEBI:15378"/>
        <dbReference type="ChEBI" id="CHEBI:29969"/>
        <dbReference type="ChEBI" id="CHEBI:57287"/>
        <dbReference type="ChEBI" id="CHEBI:57288"/>
        <dbReference type="ChEBI" id="CHEBI:61930"/>
        <dbReference type="EC" id="2.3.1.48"/>
    </reaction>
</comment>
<name>A0A067SZ22_GALM3</name>
<dbReference type="EC" id="2.3.1.259" evidence="7"/>
<organism evidence="12 13">
    <name type="scientific">Galerina marginata (strain CBS 339.88)</name>
    <dbReference type="NCBI Taxonomy" id="685588"/>
    <lineage>
        <taxon>Eukaryota</taxon>
        <taxon>Fungi</taxon>
        <taxon>Dikarya</taxon>
        <taxon>Basidiomycota</taxon>
        <taxon>Agaricomycotina</taxon>
        <taxon>Agaricomycetes</taxon>
        <taxon>Agaricomycetidae</taxon>
        <taxon>Agaricales</taxon>
        <taxon>Agaricineae</taxon>
        <taxon>Strophariaceae</taxon>
        <taxon>Galerina</taxon>
    </lineage>
</organism>
<evidence type="ECO:0000259" key="11">
    <source>
        <dbReference type="PROSITE" id="PS51186"/>
    </source>
</evidence>
<dbReference type="SUPFAM" id="SSF55729">
    <property type="entry name" value="Acyl-CoA N-acyltransferases (Nat)"/>
    <property type="match status" value="1"/>
</dbReference>
<dbReference type="GO" id="GO:0004402">
    <property type="term" value="F:histone acetyltransferase activity"/>
    <property type="evidence" value="ECO:0007669"/>
    <property type="project" value="TreeGrafter"/>
</dbReference>
<keyword evidence="3" id="KW-0159">Chromosome partition</keyword>
<reference evidence="13" key="1">
    <citation type="journal article" date="2014" name="Proc. Natl. Acad. Sci. U.S.A.">
        <title>Extensive sampling of basidiomycete genomes demonstrates inadequacy of the white-rot/brown-rot paradigm for wood decay fungi.</title>
        <authorList>
            <person name="Riley R."/>
            <person name="Salamov A.A."/>
            <person name="Brown D.W."/>
            <person name="Nagy L.G."/>
            <person name="Floudas D."/>
            <person name="Held B.W."/>
            <person name="Levasseur A."/>
            <person name="Lombard V."/>
            <person name="Morin E."/>
            <person name="Otillar R."/>
            <person name="Lindquist E.A."/>
            <person name="Sun H."/>
            <person name="LaButti K.M."/>
            <person name="Schmutz J."/>
            <person name="Jabbour D."/>
            <person name="Luo H."/>
            <person name="Baker S.E."/>
            <person name="Pisabarro A.G."/>
            <person name="Walton J.D."/>
            <person name="Blanchette R.A."/>
            <person name="Henrissat B."/>
            <person name="Martin F."/>
            <person name="Cullen D."/>
            <person name="Hibbett D.S."/>
            <person name="Grigoriev I.V."/>
        </authorList>
    </citation>
    <scope>NUCLEOTIDE SEQUENCE [LARGE SCALE GENOMIC DNA]</scope>
    <source>
        <strain evidence="13">CBS 339.88</strain>
    </source>
</reference>
<dbReference type="Pfam" id="PF00583">
    <property type="entry name" value="Acetyltransf_1"/>
    <property type="match status" value="1"/>
</dbReference>
<evidence type="ECO:0000313" key="12">
    <source>
        <dbReference type="EMBL" id="KDR75327.1"/>
    </source>
</evidence>
<evidence type="ECO:0000256" key="7">
    <source>
        <dbReference type="ARBA" id="ARBA00026111"/>
    </source>
</evidence>
<dbReference type="CDD" id="cd04301">
    <property type="entry name" value="NAT_SF"/>
    <property type="match status" value="1"/>
</dbReference>
<feature type="domain" description="N-acetyltransferase" evidence="11">
    <location>
        <begin position="7"/>
        <end position="187"/>
    </location>
</feature>
<evidence type="ECO:0000256" key="4">
    <source>
        <dbReference type="ARBA" id="ARBA00022853"/>
    </source>
</evidence>
<dbReference type="GO" id="GO:0007059">
    <property type="term" value="P:chromosome segregation"/>
    <property type="evidence" value="ECO:0007669"/>
    <property type="project" value="UniProtKB-KW"/>
</dbReference>
<dbReference type="GO" id="GO:0000139">
    <property type="term" value="C:Golgi membrane"/>
    <property type="evidence" value="ECO:0007669"/>
    <property type="project" value="TreeGrafter"/>
</dbReference>
<dbReference type="STRING" id="685588.A0A067SZ22"/>
<evidence type="ECO:0000256" key="9">
    <source>
        <dbReference type="ARBA" id="ARBA00048017"/>
    </source>
</evidence>
<dbReference type="GO" id="GO:0120518">
    <property type="term" value="F:protein N-terminal-methionine acetyltransferase activity"/>
    <property type="evidence" value="ECO:0007669"/>
    <property type="project" value="UniProtKB-EC"/>
</dbReference>
<accession>A0A067SZ22</accession>
<dbReference type="Proteomes" id="UP000027222">
    <property type="component" value="Unassembled WGS sequence"/>
</dbReference>
<dbReference type="PANTHER" id="PTHR14744">
    <property type="entry name" value="N-ALPHA-ACETYLTRANSFERASE 60"/>
    <property type="match status" value="1"/>
</dbReference>
<dbReference type="OrthoDB" id="47374at2759"/>
<keyword evidence="2" id="KW-0808">Transferase</keyword>
<dbReference type="PROSITE" id="PS51186">
    <property type="entry name" value="GNAT"/>
    <property type="match status" value="1"/>
</dbReference>
<dbReference type="PANTHER" id="PTHR14744:SF15">
    <property type="entry name" value="N-ALPHA-ACETYLTRANSFERASE 60"/>
    <property type="match status" value="1"/>
</dbReference>
<dbReference type="InterPro" id="IPR016181">
    <property type="entry name" value="Acyl_CoA_acyltransferase"/>
</dbReference>
<dbReference type="InterPro" id="IPR045141">
    <property type="entry name" value="NAA60-like"/>
</dbReference>
<keyword evidence="4" id="KW-0156">Chromatin regulator</keyword>
<evidence type="ECO:0000256" key="3">
    <source>
        <dbReference type="ARBA" id="ARBA00022829"/>
    </source>
</evidence>
<evidence type="ECO:0000256" key="8">
    <source>
        <dbReference type="ARBA" id="ARBA00026144"/>
    </source>
</evidence>
<sequence length="193" mass="21206">MSRLDDILVQPLTSRDLPNVRDLHSKVLPVSYPPSFFLQLLVIPTRTCLIAYKRGHPKQPLGFISAAIQKPSVLKCLISGSSEDPPLVSSVPRDSDLSKPCLEILTLGVLPSYQQRGLARLLVQRMVDNLGGLCAMNSLVDGVLIYANVSTSNTQALTFYKRMGMVISSEVIKNLYRTLSYGSKDAYLVIGIL</sequence>
<evidence type="ECO:0000256" key="5">
    <source>
        <dbReference type="ARBA" id="ARBA00023315"/>
    </source>
</evidence>
<protein>
    <recommendedName>
        <fullName evidence="8">N-alpha-acetyltransferase 60</fullName>
        <ecNumber evidence="7">2.3.1.259</ecNumber>
        <ecNumber evidence="1">2.3.1.48</ecNumber>
    </recommendedName>
</protein>
<dbReference type="EC" id="2.3.1.48" evidence="1"/>
<proteinExistence type="inferred from homology"/>
<keyword evidence="13" id="KW-1185">Reference proteome</keyword>
<comment type="catalytic activity">
    <reaction evidence="10">
        <text>N-terminal L-methionyl-[transmembrane protein] + acetyl-CoA = N-terminal N(alpha)-acetyl-L-methionyl-[transmembrane protein] + CoA + H(+)</text>
        <dbReference type="Rhea" id="RHEA:50604"/>
        <dbReference type="Rhea" id="RHEA-COMP:12745"/>
        <dbReference type="Rhea" id="RHEA-COMP:12746"/>
        <dbReference type="ChEBI" id="CHEBI:15378"/>
        <dbReference type="ChEBI" id="CHEBI:57287"/>
        <dbReference type="ChEBI" id="CHEBI:57288"/>
        <dbReference type="ChEBI" id="CHEBI:64731"/>
        <dbReference type="ChEBI" id="CHEBI:133414"/>
        <dbReference type="EC" id="2.3.1.259"/>
    </reaction>
</comment>
<evidence type="ECO:0000313" key="13">
    <source>
        <dbReference type="Proteomes" id="UP000027222"/>
    </source>
</evidence>
<dbReference type="Gene3D" id="3.40.630.30">
    <property type="match status" value="1"/>
</dbReference>
<dbReference type="EMBL" id="KL142381">
    <property type="protein sequence ID" value="KDR75327.1"/>
    <property type="molecule type" value="Genomic_DNA"/>
</dbReference>
<gene>
    <name evidence="12" type="ORF">GALMADRAFT_249366</name>
</gene>
<dbReference type="InterPro" id="IPR000182">
    <property type="entry name" value="GNAT_dom"/>
</dbReference>
<keyword evidence="5" id="KW-0012">Acyltransferase</keyword>
<evidence type="ECO:0000256" key="6">
    <source>
        <dbReference type="ARBA" id="ARBA00025774"/>
    </source>
</evidence>
<comment type="similarity">
    <text evidence="6">Belongs to the acetyltransferase family. NAA60 subfamily.</text>
</comment>
<dbReference type="AlphaFoldDB" id="A0A067SZ22"/>